<dbReference type="PANTHER" id="PTHR37308:SF1">
    <property type="entry name" value="POLYPRENYL-PHOSPHATE TRANSPORTER"/>
    <property type="match status" value="1"/>
</dbReference>
<dbReference type="AlphaFoldDB" id="A0A518CYN5"/>
<sequence length="367" mass="37928">MDASLPPAPDVDPAAALERPVGPILSVFTGFLMGLANLVPGLSGGTMILIMGLYERFVAAIAEVTSLRPKRSTIVFLALFGAGLVLALGGFSKVAVWAVVNERMGAFALFVGLTLGVVPELFAESRPRGGSGNWVTMLVSVAVGFALVVGLGALDVASGSDGWLFLALVGALAASSMILPGVSGSYVLLLFGVYETVIGSLSVSHLRAEPAEALAVLVPVGVGVVVGIGAFSNLLKVLLVRASRATHGVLLGLVLGSVVGLWPFQSLVHPELARSDERKAIAMLVVDEAPLAEIREARGVDWDAARAAELAERFAGYETRGDLKLASNATERFSPTGMQVLLAALLALFGLVLTRVLARVGAKHGDG</sequence>
<feature type="transmembrane region" description="Helical" evidence="1">
    <location>
        <begin position="104"/>
        <end position="122"/>
    </location>
</feature>
<feature type="transmembrane region" description="Helical" evidence="1">
    <location>
        <begin position="186"/>
        <end position="207"/>
    </location>
</feature>
<dbReference type="Proteomes" id="UP000319342">
    <property type="component" value="Chromosome"/>
</dbReference>
<organism evidence="2 3">
    <name type="scientific">Rohdeia mirabilis</name>
    <dbReference type="NCBI Taxonomy" id="2528008"/>
    <lineage>
        <taxon>Bacteria</taxon>
        <taxon>Pseudomonadati</taxon>
        <taxon>Planctomycetota</taxon>
        <taxon>Planctomycetia</taxon>
        <taxon>Planctomycetia incertae sedis</taxon>
        <taxon>Rohdeia</taxon>
    </lineage>
</organism>
<feature type="transmembrane region" description="Helical" evidence="1">
    <location>
        <begin position="162"/>
        <end position="179"/>
    </location>
</feature>
<dbReference type="RefSeq" id="WP_419186409.1">
    <property type="nucleotide sequence ID" value="NZ_CP036290.1"/>
</dbReference>
<evidence type="ECO:0008006" key="4">
    <source>
        <dbReference type="Google" id="ProtNLM"/>
    </source>
</evidence>
<evidence type="ECO:0000313" key="3">
    <source>
        <dbReference type="Proteomes" id="UP000319342"/>
    </source>
</evidence>
<feature type="transmembrane region" description="Helical" evidence="1">
    <location>
        <begin position="247"/>
        <end position="264"/>
    </location>
</feature>
<protein>
    <recommendedName>
        <fullName evidence="4">DUF368 domain-containing protein</fullName>
    </recommendedName>
</protein>
<accession>A0A518CYN5</accession>
<dbReference type="InterPro" id="IPR007163">
    <property type="entry name" value="VCA0040-like"/>
</dbReference>
<feature type="transmembrane region" description="Helical" evidence="1">
    <location>
        <begin position="27"/>
        <end position="54"/>
    </location>
</feature>
<reference evidence="2 3" key="1">
    <citation type="submission" date="2019-02" db="EMBL/GenBank/DDBJ databases">
        <title>Deep-cultivation of Planctomycetes and their phenomic and genomic characterization uncovers novel biology.</title>
        <authorList>
            <person name="Wiegand S."/>
            <person name="Jogler M."/>
            <person name="Boedeker C."/>
            <person name="Pinto D."/>
            <person name="Vollmers J."/>
            <person name="Rivas-Marin E."/>
            <person name="Kohn T."/>
            <person name="Peeters S.H."/>
            <person name="Heuer A."/>
            <person name="Rast P."/>
            <person name="Oberbeckmann S."/>
            <person name="Bunk B."/>
            <person name="Jeske O."/>
            <person name="Meyerdierks A."/>
            <person name="Storesund J.E."/>
            <person name="Kallscheuer N."/>
            <person name="Luecker S."/>
            <person name="Lage O.M."/>
            <person name="Pohl T."/>
            <person name="Merkel B.J."/>
            <person name="Hornburger P."/>
            <person name="Mueller R.-W."/>
            <person name="Bruemmer F."/>
            <person name="Labrenz M."/>
            <person name="Spormann A.M."/>
            <person name="Op den Camp H."/>
            <person name="Overmann J."/>
            <person name="Amann R."/>
            <person name="Jetten M.S.M."/>
            <person name="Mascher T."/>
            <person name="Medema M.H."/>
            <person name="Devos D.P."/>
            <person name="Kaster A.-K."/>
            <person name="Ovreas L."/>
            <person name="Rohde M."/>
            <person name="Galperin M.Y."/>
            <person name="Jogler C."/>
        </authorList>
    </citation>
    <scope>NUCLEOTIDE SEQUENCE [LARGE SCALE GENOMIC DNA]</scope>
    <source>
        <strain evidence="2 3">Pla163</strain>
    </source>
</reference>
<feature type="transmembrane region" description="Helical" evidence="1">
    <location>
        <begin position="134"/>
        <end position="156"/>
    </location>
</feature>
<dbReference type="PANTHER" id="PTHR37308">
    <property type="entry name" value="INTEGRAL MEMBRANE PROTEIN"/>
    <property type="match status" value="1"/>
</dbReference>
<name>A0A518CYN5_9BACT</name>
<dbReference type="Pfam" id="PF04018">
    <property type="entry name" value="VCA0040-like"/>
    <property type="match status" value="1"/>
</dbReference>
<keyword evidence="3" id="KW-1185">Reference proteome</keyword>
<feature type="transmembrane region" description="Helical" evidence="1">
    <location>
        <begin position="340"/>
        <end position="358"/>
    </location>
</feature>
<keyword evidence="1" id="KW-0812">Transmembrane</keyword>
<evidence type="ECO:0000313" key="2">
    <source>
        <dbReference type="EMBL" id="QDU84344.1"/>
    </source>
</evidence>
<feature type="transmembrane region" description="Helical" evidence="1">
    <location>
        <begin position="213"/>
        <end position="235"/>
    </location>
</feature>
<dbReference type="EMBL" id="CP036290">
    <property type="protein sequence ID" value="QDU84344.1"/>
    <property type="molecule type" value="Genomic_DNA"/>
</dbReference>
<proteinExistence type="predicted"/>
<feature type="transmembrane region" description="Helical" evidence="1">
    <location>
        <begin position="74"/>
        <end position="98"/>
    </location>
</feature>
<evidence type="ECO:0000256" key="1">
    <source>
        <dbReference type="SAM" id="Phobius"/>
    </source>
</evidence>
<keyword evidence="1" id="KW-0472">Membrane</keyword>
<keyword evidence="1" id="KW-1133">Transmembrane helix</keyword>
<gene>
    <name evidence="2" type="ORF">Pla163_14510</name>
</gene>